<sequence>MNEQVRRHGMYMAWIIALVATLGSLYFSEIRGFVPCELCWSQRIFMYPLSIILGVAVFNNDSGVVRYVLPLSLIGGSISVYHYMVQKIPGFAEVKPCLQGVPCNVQYINWLGFITIPFLALTAFLLITLIMIGVRQAFKKN</sequence>
<evidence type="ECO:0000256" key="10">
    <source>
        <dbReference type="ARBA" id="ARBA00023186"/>
    </source>
</evidence>
<evidence type="ECO:0000256" key="11">
    <source>
        <dbReference type="ARBA" id="ARBA00023284"/>
    </source>
</evidence>
<dbReference type="InterPro" id="IPR012187">
    <property type="entry name" value="Disulphide_bond_form_BdbC"/>
</dbReference>
<comment type="similarity">
    <text evidence="2">Belongs to the DsbB family. BdbC subfamily.</text>
</comment>
<dbReference type="RefSeq" id="WP_047392217.1">
    <property type="nucleotide sequence ID" value="NZ_LVVL01000002.1"/>
</dbReference>
<keyword evidence="6 12" id="KW-1133">Transmembrane helix</keyword>
<keyword evidence="7" id="KW-0560">Oxidoreductase</keyword>
<proteinExistence type="inferred from homology"/>
<feature type="transmembrane region" description="Helical" evidence="12">
    <location>
        <begin position="12"/>
        <end position="28"/>
    </location>
</feature>
<evidence type="ECO:0000313" key="14">
    <source>
        <dbReference type="Proteomes" id="UP000078447"/>
    </source>
</evidence>
<keyword evidence="8 12" id="KW-0472">Membrane</keyword>
<evidence type="ECO:0000256" key="1">
    <source>
        <dbReference type="ARBA" id="ARBA00004141"/>
    </source>
</evidence>
<dbReference type="EMBL" id="LVVL01000002">
    <property type="protein sequence ID" value="OAN14084.1"/>
    <property type="molecule type" value="Genomic_DNA"/>
</dbReference>
<dbReference type="PANTHER" id="PTHR43469:SF1">
    <property type="entry name" value="SPBETA PROPHAGE-DERIVED DISULFIDE BOND FORMATION PROTEIN B"/>
    <property type="match status" value="1"/>
</dbReference>
<keyword evidence="10" id="KW-0143">Chaperone</keyword>
<evidence type="ECO:0000256" key="6">
    <source>
        <dbReference type="ARBA" id="ARBA00022989"/>
    </source>
</evidence>
<dbReference type="Pfam" id="PF02600">
    <property type="entry name" value="DsbB"/>
    <property type="match status" value="1"/>
</dbReference>
<feature type="transmembrane region" description="Helical" evidence="12">
    <location>
        <begin position="110"/>
        <end position="134"/>
    </location>
</feature>
<evidence type="ECO:0000256" key="3">
    <source>
        <dbReference type="ARBA" id="ARBA00022448"/>
    </source>
</evidence>
<feature type="transmembrane region" description="Helical" evidence="12">
    <location>
        <begin position="65"/>
        <end position="84"/>
    </location>
</feature>
<evidence type="ECO:0000256" key="5">
    <source>
        <dbReference type="ARBA" id="ARBA00022982"/>
    </source>
</evidence>
<keyword evidence="9" id="KW-1015">Disulfide bond</keyword>
<dbReference type="NCBIfam" id="NF002849">
    <property type="entry name" value="PRK03113.1"/>
    <property type="match status" value="1"/>
</dbReference>
<keyword evidence="14" id="KW-1185">Reference proteome</keyword>
<accession>A0ABX2V8X5</accession>
<keyword evidence="5" id="KW-0249">Electron transport</keyword>
<protein>
    <submittedName>
        <fullName evidence="13">2-oxoglutarate dehydrogenase</fullName>
    </submittedName>
</protein>
<evidence type="ECO:0000256" key="9">
    <source>
        <dbReference type="ARBA" id="ARBA00023157"/>
    </source>
</evidence>
<dbReference type="Proteomes" id="UP000078447">
    <property type="component" value="Unassembled WGS sequence"/>
</dbReference>
<evidence type="ECO:0000313" key="13">
    <source>
        <dbReference type="EMBL" id="OAN14084.1"/>
    </source>
</evidence>
<feature type="transmembrane region" description="Helical" evidence="12">
    <location>
        <begin position="40"/>
        <end position="58"/>
    </location>
</feature>
<dbReference type="InterPro" id="IPR003752">
    <property type="entry name" value="DiS_bond_form_DsbB/BdbC"/>
</dbReference>
<organism evidence="13 14">
    <name type="scientific">Exiguobacterium undae</name>
    <dbReference type="NCBI Taxonomy" id="169177"/>
    <lineage>
        <taxon>Bacteria</taxon>
        <taxon>Bacillati</taxon>
        <taxon>Bacillota</taxon>
        <taxon>Bacilli</taxon>
        <taxon>Bacillales</taxon>
        <taxon>Bacillales Family XII. Incertae Sedis</taxon>
        <taxon>Exiguobacterium</taxon>
    </lineage>
</organism>
<evidence type="ECO:0000256" key="2">
    <source>
        <dbReference type="ARBA" id="ARBA00007602"/>
    </source>
</evidence>
<keyword evidence="11" id="KW-0676">Redox-active center</keyword>
<evidence type="ECO:0000256" key="12">
    <source>
        <dbReference type="SAM" id="Phobius"/>
    </source>
</evidence>
<evidence type="ECO:0000256" key="7">
    <source>
        <dbReference type="ARBA" id="ARBA00023002"/>
    </source>
</evidence>
<dbReference type="PIRSF" id="PIRSF036659">
    <property type="entry name" value="BdbC"/>
    <property type="match status" value="1"/>
</dbReference>
<dbReference type="InterPro" id="IPR023380">
    <property type="entry name" value="DsbB-like_sf"/>
</dbReference>
<comment type="caution">
    <text evidence="13">The sequence shown here is derived from an EMBL/GenBank/DDBJ whole genome shotgun (WGS) entry which is preliminary data.</text>
</comment>
<dbReference type="HAMAP" id="MF_00287">
    <property type="entry name" value="BdbC"/>
    <property type="match status" value="1"/>
</dbReference>
<gene>
    <name evidence="13" type="ORF">A3783_16165</name>
</gene>
<evidence type="ECO:0000256" key="4">
    <source>
        <dbReference type="ARBA" id="ARBA00022692"/>
    </source>
</evidence>
<name>A0ABX2V8X5_9BACL</name>
<evidence type="ECO:0000256" key="8">
    <source>
        <dbReference type="ARBA" id="ARBA00023136"/>
    </source>
</evidence>
<comment type="subcellular location">
    <subcellularLocation>
        <location evidence="1">Membrane</location>
        <topology evidence="1">Multi-pass membrane protein</topology>
    </subcellularLocation>
</comment>
<dbReference type="SUPFAM" id="SSF158442">
    <property type="entry name" value="DsbB-like"/>
    <property type="match status" value="1"/>
</dbReference>
<keyword evidence="4 12" id="KW-0812">Transmembrane</keyword>
<dbReference type="Gene3D" id="1.20.1550.10">
    <property type="entry name" value="DsbB-like"/>
    <property type="match status" value="1"/>
</dbReference>
<reference evidence="13 14" key="1">
    <citation type="submission" date="2016-03" db="EMBL/GenBank/DDBJ databases">
        <authorList>
            <person name="Cho S.-Y."/>
            <person name="Lim S."/>
            <person name="Kim H."/>
            <person name="Soh E.H."/>
            <person name="Moon J.S."/>
        </authorList>
    </citation>
    <scope>NUCLEOTIDE SEQUENCE [LARGE SCALE GENOMIC DNA]</scope>
    <source>
        <strain evidence="13 14">KCTC 3810</strain>
    </source>
</reference>
<keyword evidence="3" id="KW-0813">Transport</keyword>
<dbReference type="PANTHER" id="PTHR43469">
    <property type="entry name" value="DISULFIDE FORMATION PROTEIN-RELATED"/>
    <property type="match status" value="1"/>
</dbReference>